<sequence length="394" mass="43942">MIEIFKNEEGAVLILSIIIISVLAILATTLAGSINNNISLTKKYENDVRSFYMAEAGIERGIDLLKNNSESVKDLLNDNDKYFSVNELNQDLSLNDFDLFILKSETEDYDYKIKSEANINNSFKEIIISLNLSSLSGLFDYLIASNGNLNVNAGNLTLSAIDDPKGGKVISTKINHPDNFLNPDGTVKSSDNIKEIDKNDDYITKELEIIKDFFSNAQTKAEVINWSDYQNDFSNVINGETVLDLEDKIVYVNNNMTLNKDVLIKGNGVLIVDGNLNANQKQFNVNYSNNSYLDSYSLVYFSQNANPQVNNFKGLLMTDNNINTNSGDYEIIGSLFTDHNSNLNHGGKFVHDKGYIEVFNQIADKYDIDLNEIFANSSGSSNGSTVSIMSWEES</sequence>
<organism evidence="2 3">
    <name type="scientific">Halanaerobium kushneri</name>
    <dbReference type="NCBI Taxonomy" id="56779"/>
    <lineage>
        <taxon>Bacteria</taxon>
        <taxon>Bacillati</taxon>
        <taxon>Bacillota</taxon>
        <taxon>Clostridia</taxon>
        <taxon>Halanaerobiales</taxon>
        <taxon>Halanaerobiaceae</taxon>
        <taxon>Halanaerobium</taxon>
    </lineage>
</organism>
<keyword evidence="1" id="KW-0472">Membrane</keyword>
<name>A0A1N6Q7W4_9FIRM</name>
<gene>
    <name evidence="2" type="ORF">SAMN05421834_101355</name>
</gene>
<evidence type="ECO:0000313" key="3">
    <source>
        <dbReference type="Proteomes" id="UP000185669"/>
    </source>
</evidence>
<dbReference type="AlphaFoldDB" id="A0A1N6Q7W4"/>
<evidence type="ECO:0000256" key="1">
    <source>
        <dbReference type="SAM" id="Phobius"/>
    </source>
</evidence>
<protein>
    <recommendedName>
        <fullName evidence="4">PilX N-terminal</fullName>
    </recommendedName>
</protein>
<evidence type="ECO:0008006" key="4">
    <source>
        <dbReference type="Google" id="ProtNLM"/>
    </source>
</evidence>
<dbReference type="STRING" id="56779.SAMN05421834_101355"/>
<keyword evidence="3" id="KW-1185">Reference proteome</keyword>
<dbReference type="EMBL" id="FTNC01000001">
    <property type="protein sequence ID" value="SIQ12629.1"/>
    <property type="molecule type" value="Genomic_DNA"/>
</dbReference>
<evidence type="ECO:0000313" key="2">
    <source>
        <dbReference type="EMBL" id="SIQ12629.1"/>
    </source>
</evidence>
<feature type="transmembrane region" description="Helical" evidence="1">
    <location>
        <begin position="12"/>
        <end position="34"/>
    </location>
</feature>
<dbReference type="RefSeq" id="WP_076543639.1">
    <property type="nucleotide sequence ID" value="NZ_FTNC01000001.1"/>
</dbReference>
<keyword evidence="1" id="KW-0812">Transmembrane</keyword>
<proteinExistence type="predicted"/>
<dbReference type="OrthoDB" id="2080124at2"/>
<reference evidence="3" key="1">
    <citation type="submission" date="2017-01" db="EMBL/GenBank/DDBJ databases">
        <authorList>
            <person name="Varghese N."/>
            <person name="Submissions S."/>
        </authorList>
    </citation>
    <scope>NUCLEOTIDE SEQUENCE [LARGE SCALE GENOMIC DNA]</scope>
    <source>
        <strain evidence="3">ATCC 700103</strain>
    </source>
</reference>
<dbReference type="Proteomes" id="UP000185669">
    <property type="component" value="Unassembled WGS sequence"/>
</dbReference>
<accession>A0A1N6Q7W4</accession>
<keyword evidence="1" id="KW-1133">Transmembrane helix</keyword>